<dbReference type="CDD" id="cd17321">
    <property type="entry name" value="MFS_MMR_MDR_like"/>
    <property type="match status" value="1"/>
</dbReference>
<feature type="region of interest" description="Disordered" evidence="6">
    <location>
        <begin position="437"/>
        <end position="472"/>
    </location>
</feature>
<feature type="transmembrane region" description="Helical" evidence="7">
    <location>
        <begin position="118"/>
        <end position="140"/>
    </location>
</feature>
<feature type="transmembrane region" description="Helical" evidence="7">
    <location>
        <begin position="28"/>
        <end position="46"/>
    </location>
</feature>
<keyword evidence="3 7" id="KW-1133">Transmembrane helix</keyword>
<dbReference type="AlphaFoldDB" id="A0A939FVF2"/>
<dbReference type="PANTHER" id="PTHR42718">
    <property type="entry name" value="MAJOR FACILITATOR SUPERFAMILY MULTIDRUG TRANSPORTER MFSC"/>
    <property type="match status" value="1"/>
</dbReference>
<comment type="subcellular location">
    <subcellularLocation>
        <location evidence="1">Cell membrane</location>
        <topology evidence="1">Multi-pass membrane protein</topology>
    </subcellularLocation>
</comment>
<gene>
    <name evidence="9" type="ORF">J1792_32880</name>
</gene>
<feature type="transmembrane region" description="Helical" evidence="7">
    <location>
        <begin position="146"/>
        <end position="166"/>
    </location>
</feature>
<dbReference type="GO" id="GO:0046677">
    <property type="term" value="P:response to antibiotic"/>
    <property type="evidence" value="ECO:0007669"/>
    <property type="project" value="UniProtKB-KW"/>
</dbReference>
<feature type="domain" description="Major facilitator superfamily (MFS) profile" evidence="8">
    <location>
        <begin position="1"/>
        <end position="437"/>
    </location>
</feature>
<dbReference type="SUPFAM" id="SSF103473">
    <property type="entry name" value="MFS general substrate transporter"/>
    <property type="match status" value="1"/>
</dbReference>
<comment type="caution">
    <text evidence="9">The sequence shown here is derived from an EMBL/GenBank/DDBJ whole genome shotgun (WGS) entry which is preliminary data.</text>
</comment>
<evidence type="ECO:0000256" key="1">
    <source>
        <dbReference type="ARBA" id="ARBA00004651"/>
    </source>
</evidence>
<dbReference type="Gene3D" id="1.20.1720.10">
    <property type="entry name" value="Multidrug resistance protein D"/>
    <property type="match status" value="1"/>
</dbReference>
<feature type="transmembrane region" description="Helical" evidence="7">
    <location>
        <begin position="87"/>
        <end position="106"/>
    </location>
</feature>
<sequence length="472" mass="47438">MLVALDGTVLLVAQPNLQRDLGASVAQVQWTSTGYLLAVAALLVIAGRLGDRYGHRRLLFVGVLGFGAASGGIALAPGVGWVIGLRVAQGVFGALLQPATLALLRLTYPADRLGRAVAIRTSAIAVAAGAGPVLGGVLVAHLGWRAVFWINAPVALLIAALTLAVRAPVPERTGSQRLDLTGAALLAITLAVLVHTLAGVPAHGWTTAPTLLGLAAVAGLAAVLAAHERRSAYPIVPRAVARSVPVAASMVMLLLTGAGMFGALFTATFYLQDVLRLDPLACGLRVLPLTAFMVLGSPVAGIALRRYGPRRSAIAGTTLVVLGIAGLSRLGPTSTWMAMGATFAVLGAGWATVMVTATGTVVGDAPPGYAGVVGGLKQTAMNIGPAFGIAVAAGVTSVGSPDTASASAPAMGVTLLILAGFAALGLLPASLLAPARTTERELPRPPRPAPAHGTKDRCGEPAPPVGDASRCG</sequence>
<dbReference type="PANTHER" id="PTHR42718:SF42">
    <property type="entry name" value="EXPORT PROTEIN"/>
    <property type="match status" value="1"/>
</dbReference>
<organism evidence="9 10">
    <name type="scientific">Streptomyces triculaminicus</name>
    <dbReference type="NCBI Taxonomy" id="2816232"/>
    <lineage>
        <taxon>Bacteria</taxon>
        <taxon>Bacillati</taxon>
        <taxon>Actinomycetota</taxon>
        <taxon>Actinomycetes</taxon>
        <taxon>Kitasatosporales</taxon>
        <taxon>Streptomycetaceae</taxon>
        <taxon>Streptomyces</taxon>
    </lineage>
</organism>
<feature type="transmembrane region" description="Helical" evidence="7">
    <location>
        <begin position="336"/>
        <end position="358"/>
    </location>
</feature>
<dbReference type="InterPro" id="IPR036259">
    <property type="entry name" value="MFS_trans_sf"/>
</dbReference>
<evidence type="ECO:0000256" key="3">
    <source>
        <dbReference type="ARBA" id="ARBA00022989"/>
    </source>
</evidence>
<feature type="transmembrane region" description="Helical" evidence="7">
    <location>
        <begin position="204"/>
        <end position="225"/>
    </location>
</feature>
<evidence type="ECO:0000256" key="2">
    <source>
        <dbReference type="ARBA" id="ARBA00022692"/>
    </source>
</evidence>
<evidence type="ECO:0000313" key="9">
    <source>
        <dbReference type="EMBL" id="MBO0657336.1"/>
    </source>
</evidence>
<feature type="transmembrane region" description="Helical" evidence="7">
    <location>
        <begin position="58"/>
        <end position="81"/>
    </location>
</feature>
<accession>A0A939FVF2</accession>
<dbReference type="Proteomes" id="UP000664781">
    <property type="component" value="Unassembled WGS sequence"/>
</dbReference>
<feature type="transmembrane region" description="Helical" evidence="7">
    <location>
        <begin position="178"/>
        <end position="198"/>
    </location>
</feature>
<keyword evidence="5" id="KW-0046">Antibiotic resistance</keyword>
<evidence type="ECO:0000313" key="10">
    <source>
        <dbReference type="Proteomes" id="UP000664781"/>
    </source>
</evidence>
<evidence type="ECO:0000256" key="5">
    <source>
        <dbReference type="ARBA" id="ARBA00023251"/>
    </source>
</evidence>
<dbReference type="Pfam" id="PF07690">
    <property type="entry name" value="MFS_1"/>
    <property type="match status" value="1"/>
</dbReference>
<feature type="transmembrane region" description="Helical" evidence="7">
    <location>
        <begin position="313"/>
        <end position="330"/>
    </location>
</feature>
<feature type="transmembrane region" description="Helical" evidence="7">
    <location>
        <begin position="379"/>
        <end position="398"/>
    </location>
</feature>
<keyword evidence="10" id="KW-1185">Reference proteome</keyword>
<keyword evidence="2 7" id="KW-0812">Transmembrane</keyword>
<dbReference type="InterPro" id="IPR020846">
    <property type="entry name" value="MFS_dom"/>
</dbReference>
<reference evidence="9" key="1">
    <citation type="submission" date="2021-03" db="EMBL/GenBank/DDBJ databases">
        <title>Streptomyces strains.</title>
        <authorList>
            <person name="Lund M.B."/>
            <person name="Toerring T."/>
        </authorList>
    </citation>
    <scope>NUCLEOTIDE SEQUENCE</scope>
    <source>
        <strain evidence="9">JCM 4242</strain>
    </source>
</reference>
<feature type="transmembrane region" description="Helical" evidence="7">
    <location>
        <begin position="283"/>
        <end position="304"/>
    </location>
</feature>
<protein>
    <submittedName>
        <fullName evidence="9">MFS transporter</fullName>
    </submittedName>
</protein>
<evidence type="ECO:0000256" key="4">
    <source>
        <dbReference type="ARBA" id="ARBA00023136"/>
    </source>
</evidence>
<keyword evidence="4 7" id="KW-0472">Membrane</keyword>
<feature type="transmembrane region" description="Helical" evidence="7">
    <location>
        <begin position="410"/>
        <end position="433"/>
    </location>
</feature>
<dbReference type="EMBL" id="JAFMOF010000008">
    <property type="protein sequence ID" value="MBO0657336.1"/>
    <property type="molecule type" value="Genomic_DNA"/>
</dbReference>
<dbReference type="Gene3D" id="1.20.1250.20">
    <property type="entry name" value="MFS general substrate transporter like domains"/>
    <property type="match status" value="1"/>
</dbReference>
<dbReference type="InterPro" id="IPR011701">
    <property type="entry name" value="MFS"/>
</dbReference>
<dbReference type="RefSeq" id="WP_207248937.1">
    <property type="nucleotide sequence ID" value="NZ_JAFMOF010000008.1"/>
</dbReference>
<feature type="transmembrane region" description="Helical" evidence="7">
    <location>
        <begin position="246"/>
        <end position="271"/>
    </location>
</feature>
<dbReference type="GO" id="GO:0022857">
    <property type="term" value="F:transmembrane transporter activity"/>
    <property type="evidence" value="ECO:0007669"/>
    <property type="project" value="InterPro"/>
</dbReference>
<evidence type="ECO:0000259" key="8">
    <source>
        <dbReference type="PROSITE" id="PS50850"/>
    </source>
</evidence>
<evidence type="ECO:0000256" key="6">
    <source>
        <dbReference type="SAM" id="MobiDB-lite"/>
    </source>
</evidence>
<name>A0A939FVF2_9ACTN</name>
<evidence type="ECO:0000256" key="7">
    <source>
        <dbReference type="SAM" id="Phobius"/>
    </source>
</evidence>
<dbReference type="GO" id="GO:0005886">
    <property type="term" value="C:plasma membrane"/>
    <property type="evidence" value="ECO:0007669"/>
    <property type="project" value="UniProtKB-SubCell"/>
</dbReference>
<proteinExistence type="predicted"/>
<dbReference type="PROSITE" id="PS50850">
    <property type="entry name" value="MFS"/>
    <property type="match status" value="1"/>
</dbReference>